<dbReference type="RefSeq" id="WP_011821203.1">
    <property type="nucleotide sequence ID" value="NC_008818.1"/>
</dbReference>
<evidence type="ECO:0000256" key="8">
    <source>
        <dbReference type="ARBA" id="ARBA00037847"/>
    </source>
</evidence>
<evidence type="ECO:0000256" key="3">
    <source>
        <dbReference type="ARBA" id="ARBA00022692"/>
    </source>
</evidence>
<dbReference type="Proteomes" id="UP000002593">
    <property type="component" value="Chromosome"/>
</dbReference>
<accession>A2BIT0</accession>
<dbReference type="eggNOG" id="arCOG02957">
    <property type="taxonomic scope" value="Archaea"/>
</dbReference>
<evidence type="ECO:0008006" key="13">
    <source>
        <dbReference type="Google" id="ProtNLM"/>
    </source>
</evidence>
<dbReference type="EMBL" id="CP000493">
    <property type="protein sequence ID" value="ABM79886.1"/>
    <property type="molecule type" value="Genomic_DNA"/>
</dbReference>
<keyword evidence="5 10" id="KW-1133">Transmembrane helix</keyword>
<keyword evidence="6" id="KW-0811">Translocation</keyword>
<keyword evidence="3 10" id="KW-0812">Transmembrane</keyword>
<dbReference type="GO" id="GO:0012505">
    <property type="term" value="C:endomembrane system"/>
    <property type="evidence" value="ECO:0007669"/>
    <property type="project" value="UniProtKB-SubCell"/>
</dbReference>
<evidence type="ECO:0000256" key="10">
    <source>
        <dbReference type="SAM" id="Phobius"/>
    </source>
</evidence>
<evidence type="ECO:0000256" key="5">
    <source>
        <dbReference type="ARBA" id="ARBA00022989"/>
    </source>
</evidence>
<evidence type="ECO:0000256" key="4">
    <source>
        <dbReference type="ARBA" id="ARBA00022927"/>
    </source>
</evidence>
<dbReference type="GO" id="GO:0015031">
    <property type="term" value="P:protein transport"/>
    <property type="evidence" value="ECO:0007669"/>
    <property type="project" value="UniProtKB-KW"/>
</dbReference>
<keyword evidence="2" id="KW-0813">Transport</keyword>
<dbReference type="Pfam" id="PF03911">
    <property type="entry name" value="Sec61_beta"/>
    <property type="match status" value="1"/>
</dbReference>
<evidence type="ECO:0000313" key="11">
    <source>
        <dbReference type="EMBL" id="ABM79886.1"/>
    </source>
</evidence>
<feature type="transmembrane region" description="Helical" evidence="10">
    <location>
        <begin position="44"/>
        <end position="63"/>
    </location>
</feature>
<dbReference type="OrthoDB" id="15337at2157"/>
<comment type="subcellular location">
    <subcellularLocation>
        <location evidence="8">Endomembrane system</location>
        <topology evidence="8">Single-pass membrane protein</topology>
    </subcellularLocation>
</comment>
<feature type="region of interest" description="Disordered" evidence="9">
    <location>
        <begin position="1"/>
        <end position="21"/>
    </location>
</feature>
<evidence type="ECO:0000256" key="6">
    <source>
        <dbReference type="ARBA" id="ARBA00023010"/>
    </source>
</evidence>
<dbReference type="HOGENOM" id="CLU_2857066_0_0_2"/>
<reference evidence="11 12" key="1">
    <citation type="journal article" date="2007" name="Archaea">
        <title>The genome of Hyperthermus butylicus: a sulfur-reducing, peptide fermenting, neutrophilic Crenarchaeote growing up to 108 degrees C.</title>
        <authorList>
            <person name="Brugger K."/>
            <person name="Chen L."/>
            <person name="Stark M."/>
            <person name="Zibat A."/>
            <person name="Redder P."/>
            <person name="Ruepp A."/>
            <person name="Awayez M."/>
            <person name="She Q."/>
            <person name="Garrett R.A."/>
            <person name="Klenk H.P."/>
        </authorList>
    </citation>
    <scope>NUCLEOTIDE SEQUENCE [LARGE SCALE GENOMIC DNA]</scope>
    <source>
        <strain evidence="12">DSM 5456 / JCM 9403 / PLM1-5</strain>
    </source>
</reference>
<keyword evidence="4" id="KW-0653">Protein transport</keyword>
<protein>
    <recommendedName>
        <fullName evidence="13">Preprotein translocase subunit Sec61beta</fullName>
    </recommendedName>
</protein>
<dbReference type="InterPro" id="IPR016482">
    <property type="entry name" value="SecG/Sec61-beta/Sbh"/>
</dbReference>
<sequence length="64" mass="7088">MARARRRSRSDNEKEKTKDTSPAVFSAAGLLAFSEEDAVVRLKPLHIMLITLGFIASVIVFNIV</sequence>
<gene>
    <name evidence="11" type="ordered locus">Hbut_0007</name>
</gene>
<keyword evidence="12" id="KW-1185">Reference proteome</keyword>
<evidence type="ECO:0000256" key="9">
    <source>
        <dbReference type="SAM" id="MobiDB-lite"/>
    </source>
</evidence>
<dbReference type="AlphaFoldDB" id="A2BIT0"/>
<keyword evidence="7 10" id="KW-0472">Membrane</keyword>
<comment type="similarity">
    <text evidence="1">Belongs to the SEC61-beta family.</text>
</comment>
<evidence type="ECO:0000256" key="2">
    <source>
        <dbReference type="ARBA" id="ARBA00022448"/>
    </source>
</evidence>
<organism evidence="11 12">
    <name type="scientific">Hyperthermus butylicus (strain DSM 5456 / JCM 9403 / PLM1-5)</name>
    <dbReference type="NCBI Taxonomy" id="415426"/>
    <lineage>
        <taxon>Archaea</taxon>
        <taxon>Thermoproteota</taxon>
        <taxon>Thermoprotei</taxon>
        <taxon>Desulfurococcales</taxon>
        <taxon>Pyrodictiaceae</taxon>
        <taxon>Hyperthermus</taxon>
    </lineage>
</organism>
<dbReference type="KEGG" id="hbu:Hbut_0007"/>
<evidence type="ECO:0000313" key="12">
    <source>
        <dbReference type="Proteomes" id="UP000002593"/>
    </source>
</evidence>
<name>A2BIT0_HYPBU</name>
<evidence type="ECO:0000256" key="7">
    <source>
        <dbReference type="ARBA" id="ARBA00023136"/>
    </source>
</evidence>
<dbReference type="EnsemblBacteria" id="ABM79886">
    <property type="protein sequence ID" value="ABM79886"/>
    <property type="gene ID" value="Hbut_0007"/>
</dbReference>
<dbReference type="GeneID" id="4782298"/>
<evidence type="ECO:0000256" key="1">
    <source>
        <dbReference type="ARBA" id="ARBA00006103"/>
    </source>
</evidence>
<proteinExistence type="inferred from homology"/>
<feature type="compositionally biased region" description="Basic and acidic residues" evidence="9">
    <location>
        <begin position="9"/>
        <end position="19"/>
    </location>
</feature>